<dbReference type="Proteomes" id="UP000813824">
    <property type="component" value="Unassembled WGS sequence"/>
</dbReference>
<gene>
    <name evidence="2" type="ORF">BXZ70DRAFT_1004241</name>
</gene>
<dbReference type="OrthoDB" id="3269480at2759"/>
<organism evidence="2 3">
    <name type="scientific">Cristinia sonorae</name>
    <dbReference type="NCBI Taxonomy" id="1940300"/>
    <lineage>
        <taxon>Eukaryota</taxon>
        <taxon>Fungi</taxon>
        <taxon>Dikarya</taxon>
        <taxon>Basidiomycota</taxon>
        <taxon>Agaricomycotina</taxon>
        <taxon>Agaricomycetes</taxon>
        <taxon>Agaricomycetidae</taxon>
        <taxon>Agaricales</taxon>
        <taxon>Pleurotineae</taxon>
        <taxon>Stephanosporaceae</taxon>
        <taxon>Cristinia</taxon>
    </lineage>
</organism>
<feature type="region of interest" description="Disordered" evidence="1">
    <location>
        <begin position="272"/>
        <end position="515"/>
    </location>
</feature>
<feature type="compositionally biased region" description="Polar residues" evidence="1">
    <location>
        <begin position="424"/>
        <end position="454"/>
    </location>
</feature>
<keyword evidence="3" id="KW-1185">Reference proteome</keyword>
<feature type="compositionally biased region" description="Low complexity" evidence="1">
    <location>
        <begin position="284"/>
        <end position="294"/>
    </location>
</feature>
<name>A0A8K0UVN6_9AGAR</name>
<feature type="compositionally biased region" description="Low complexity" evidence="1">
    <location>
        <begin position="363"/>
        <end position="388"/>
    </location>
</feature>
<evidence type="ECO:0000313" key="2">
    <source>
        <dbReference type="EMBL" id="KAH8105946.1"/>
    </source>
</evidence>
<evidence type="ECO:0000313" key="3">
    <source>
        <dbReference type="Proteomes" id="UP000813824"/>
    </source>
</evidence>
<comment type="caution">
    <text evidence="2">The sequence shown here is derived from an EMBL/GenBank/DDBJ whole genome shotgun (WGS) entry which is preliminary data.</text>
</comment>
<evidence type="ECO:0000256" key="1">
    <source>
        <dbReference type="SAM" id="MobiDB-lite"/>
    </source>
</evidence>
<accession>A0A8K0UVN6</accession>
<feature type="region of interest" description="Disordered" evidence="1">
    <location>
        <begin position="1"/>
        <end position="226"/>
    </location>
</feature>
<dbReference type="AlphaFoldDB" id="A0A8K0UVN6"/>
<proteinExistence type="predicted"/>
<sequence length="779" mass="83855">MASGGPWGGSSYAAPNGPGSSYVPYPPSQPVNDSRRHSIFPQPGFQSSEPGFYTPAVSSSVGGFAPPGPSTFGTSPISSYPPVPFSPPSHRIPAMLQPGNMDRRPPPNTSSRTNSGDLFFQGTTAFPMPRIPQYPPVLQAPHRPVREPRSHLDERPPIPAKPAPRLPPKPQGFFDAPPPLSFPLYPQAVNHNSQSPSPLEVHSVPVTADQRRSPFSGPGHEDEEAFADDIAFRKALELSAQSALETARQRQKTLTQEDEDIARAVQESLRFNSVPMPMPYIPKAAGSSSSASSSPQYPHLPSPPQSMDNHEDAYLGRLSSSPPSDYSQLAEDGALAQQLMDERNPRTSFSSSYGAPSISLTMSPVPQSTLPVPSSSSPSLSPSSHSPVYTPHTDGDTPPMYHDVISPSPSSHGSPPLAHRHSSSHLSPTATSGTPSLVTSGSRPNSRPNSALGRSSSATAALATTTSSQGPADLLSGRHGSLDSAPPHPTGSGGNAPSSGAPSSPSLPDTAPTINGANQYIDQELLRGVSLGFNPPVIRSELTPLQGPIPNVVALPYGRCPPFHLKAPSWRDLLRLMGRLSGTRLEPTIEALAVVKTEMRVRVVVNFVKIHANQSEWHVVLYMTIDQPVPQNYPQKFKYKNGDPNVLPFSYTMSATPAYLREGADAPISKWYNIPATSALPHPKLPISFPDLATYLLDALEESRRAIHDGSSGMRRLAKLIEMCYPADRSGDERTGRERGVGGWVRGLIGRERQRSRDRNEHTYEVVTPFVLNEVEWGR</sequence>
<feature type="compositionally biased region" description="Polar residues" evidence="1">
    <location>
        <begin position="109"/>
        <end position="124"/>
    </location>
</feature>
<feature type="compositionally biased region" description="Low complexity" evidence="1">
    <location>
        <begin position="406"/>
        <end position="416"/>
    </location>
</feature>
<feature type="compositionally biased region" description="Basic and acidic residues" evidence="1">
    <location>
        <begin position="144"/>
        <end position="156"/>
    </location>
</feature>
<dbReference type="EMBL" id="JAEVFJ010000003">
    <property type="protein sequence ID" value="KAH8105946.1"/>
    <property type="molecule type" value="Genomic_DNA"/>
</dbReference>
<feature type="compositionally biased region" description="Pro residues" evidence="1">
    <location>
        <begin position="157"/>
        <end position="181"/>
    </location>
</feature>
<feature type="compositionally biased region" description="Polar residues" evidence="1">
    <location>
        <begin position="346"/>
        <end position="362"/>
    </location>
</feature>
<feature type="compositionally biased region" description="Low complexity" evidence="1">
    <location>
        <begin position="495"/>
        <end position="506"/>
    </location>
</feature>
<feature type="compositionally biased region" description="Polar residues" evidence="1">
    <location>
        <begin position="318"/>
        <end position="327"/>
    </location>
</feature>
<protein>
    <submittedName>
        <fullName evidence="2">Uncharacterized protein</fullName>
    </submittedName>
</protein>
<reference evidence="2" key="1">
    <citation type="journal article" date="2021" name="New Phytol.">
        <title>Evolutionary innovations through gain and loss of genes in the ectomycorrhizal Boletales.</title>
        <authorList>
            <person name="Wu G."/>
            <person name="Miyauchi S."/>
            <person name="Morin E."/>
            <person name="Kuo A."/>
            <person name="Drula E."/>
            <person name="Varga T."/>
            <person name="Kohler A."/>
            <person name="Feng B."/>
            <person name="Cao Y."/>
            <person name="Lipzen A."/>
            <person name="Daum C."/>
            <person name="Hundley H."/>
            <person name="Pangilinan J."/>
            <person name="Johnson J."/>
            <person name="Barry K."/>
            <person name="LaButti K."/>
            <person name="Ng V."/>
            <person name="Ahrendt S."/>
            <person name="Min B."/>
            <person name="Choi I.G."/>
            <person name="Park H."/>
            <person name="Plett J.M."/>
            <person name="Magnuson J."/>
            <person name="Spatafora J.W."/>
            <person name="Nagy L.G."/>
            <person name="Henrissat B."/>
            <person name="Grigoriev I.V."/>
            <person name="Yang Z.L."/>
            <person name="Xu J."/>
            <person name="Martin F.M."/>
        </authorList>
    </citation>
    <scope>NUCLEOTIDE SEQUENCE</scope>
    <source>
        <strain evidence="2">KKN 215</strain>
    </source>
</reference>
<feature type="compositionally biased region" description="Low complexity" evidence="1">
    <location>
        <begin position="455"/>
        <end position="468"/>
    </location>
</feature>